<dbReference type="Proteomes" id="UP000618460">
    <property type="component" value="Unassembled WGS sequence"/>
</dbReference>
<proteinExistence type="predicted"/>
<organism evidence="2 3">
    <name type="scientific">Paraliobacillus quinghaiensis</name>
    <dbReference type="NCBI Taxonomy" id="470815"/>
    <lineage>
        <taxon>Bacteria</taxon>
        <taxon>Bacillati</taxon>
        <taxon>Bacillota</taxon>
        <taxon>Bacilli</taxon>
        <taxon>Bacillales</taxon>
        <taxon>Bacillaceae</taxon>
        <taxon>Paraliobacillus</taxon>
    </lineage>
</organism>
<keyword evidence="1" id="KW-0812">Transmembrane</keyword>
<dbReference type="RefSeq" id="WP_117157115.1">
    <property type="nucleotide sequence ID" value="NZ_BMLG01000025.1"/>
</dbReference>
<name>A0A917TW54_9BACI</name>
<keyword evidence="1" id="KW-0472">Membrane</keyword>
<comment type="caution">
    <text evidence="2">The sequence shown here is derived from an EMBL/GenBank/DDBJ whole genome shotgun (WGS) entry which is preliminary data.</text>
</comment>
<feature type="transmembrane region" description="Helical" evidence="1">
    <location>
        <begin position="13"/>
        <end position="33"/>
    </location>
</feature>
<gene>
    <name evidence="2" type="ORF">GCM10011351_29060</name>
</gene>
<evidence type="ECO:0000313" key="2">
    <source>
        <dbReference type="EMBL" id="GGM41022.1"/>
    </source>
</evidence>
<accession>A0A917TW54</accession>
<protein>
    <submittedName>
        <fullName evidence="2">Uncharacterized protein</fullName>
    </submittedName>
</protein>
<dbReference type="EMBL" id="BMLG01000025">
    <property type="protein sequence ID" value="GGM41022.1"/>
    <property type="molecule type" value="Genomic_DNA"/>
</dbReference>
<reference evidence="2" key="1">
    <citation type="journal article" date="2014" name="Int. J. Syst. Evol. Microbiol.">
        <title>Complete genome sequence of Corynebacterium casei LMG S-19264T (=DSM 44701T), isolated from a smear-ripened cheese.</title>
        <authorList>
            <consortium name="US DOE Joint Genome Institute (JGI-PGF)"/>
            <person name="Walter F."/>
            <person name="Albersmeier A."/>
            <person name="Kalinowski J."/>
            <person name="Ruckert C."/>
        </authorList>
    </citation>
    <scope>NUCLEOTIDE SEQUENCE</scope>
    <source>
        <strain evidence="2">CGMCC 1.6333</strain>
    </source>
</reference>
<keyword evidence="3" id="KW-1185">Reference proteome</keyword>
<evidence type="ECO:0000313" key="3">
    <source>
        <dbReference type="Proteomes" id="UP000618460"/>
    </source>
</evidence>
<reference evidence="2" key="2">
    <citation type="submission" date="2020-09" db="EMBL/GenBank/DDBJ databases">
        <authorList>
            <person name="Sun Q."/>
            <person name="Zhou Y."/>
        </authorList>
    </citation>
    <scope>NUCLEOTIDE SEQUENCE</scope>
    <source>
        <strain evidence="2">CGMCC 1.6333</strain>
    </source>
</reference>
<dbReference type="AlphaFoldDB" id="A0A917TW54"/>
<keyword evidence="1" id="KW-1133">Transmembrane helix</keyword>
<evidence type="ECO:0000256" key="1">
    <source>
        <dbReference type="SAM" id="Phobius"/>
    </source>
</evidence>
<sequence length="199" mass="23079">MEKTNRKQWLSRIAVPLLIITLVVSAIINFNLYSKKTEMGREINITWNNTISELYAQANQVTSHSENMNSINMDLVERRKKDLTLINQRVDNLKNLPYAKEIAPHADRQRIEEFINYHQQVLNLVQKDLTQGEVISSKNIDRLKAVNQGWEVLVRKLNTGENNVDPIKNEFDSDIWRDILIDALTAFDQVELLPLPAEE</sequence>